<dbReference type="Gene3D" id="1.10.1200.80">
    <property type="entry name" value="Putative flavin oxidoreducatase, domain 2"/>
    <property type="match status" value="1"/>
</dbReference>
<keyword evidence="9 12" id="KW-0560">Oxidoreductase</keyword>
<keyword evidence="3" id="KW-0820">tRNA-binding</keyword>
<keyword evidence="5 12" id="KW-0288">FMN</keyword>
<evidence type="ECO:0000256" key="14">
    <source>
        <dbReference type="PIRSR" id="PIRSR006621-2"/>
    </source>
</evidence>
<evidence type="ECO:0000259" key="15">
    <source>
        <dbReference type="Pfam" id="PF01207"/>
    </source>
</evidence>
<sequence length="332" mass="35878">MGAPPLFLFCSMTQPLKIGSLVLANPLLLAPMAGITNLPFRLIARREGAALCFTEMVSVNGLVREGQKSFALIAGTPEDRPLGIQLFGDDPALLAEAARLVEGYGELIDINMGCPVRKVVGSGAGSALLREPAKVRAIVRAVRRATGLPLTIKIRTGWTCEEPTFLEIGRIAEAEGCDAVTLHPRSRAQMFEGRADWNRLRELKKALAIPVIGSGDLFRPGDAVAMLAETGCDGVMIARGGLGNPWLFRQSLAFLRGEEPAMPTPAERLAVARRHLELFVATAGERVAVLEMRKHAAWYAKGIPGAAQFRDRVNRLATVDELIAAMEEFFGQ</sequence>
<evidence type="ECO:0000256" key="9">
    <source>
        <dbReference type="ARBA" id="ARBA00023002"/>
    </source>
</evidence>
<evidence type="ECO:0000256" key="1">
    <source>
        <dbReference type="ARBA" id="ARBA00001917"/>
    </source>
</evidence>
<dbReference type="InterPro" id="IPR024036">
    <property type="entry name" value="tRNA-dHydroUridine_Synthase_C"/>
</dbReference>
<dbReference type="GO" id="GO:0050660">
    <property type="term" value="F:flavin adenine dinucleotide binding"/>
    <property type="evidence" value="ECO:0007669"/>
    <property type="project" value="InterPro"/>
</dbReference>
<dbReference type="EC" id="1.3.1.-" evidence="12"/>
<gene>
    <name evidence="16" type="ORF">JN12_00397</name>
</gene>
<name>A0A562WT37_9BACT</name>
<accession>A0A562WT37</accession>
<evidence type="ECO:0000256" key="4">
    <source>
        <dbReference type="ARBA" id="ARBA00022630"/>
    </source>
</evidence>
<evidence type="ECO:0000256" key="7">
    <source>
        <dbReference type="ARBA" id="ARBA00022857"/>
    </source>
</evidence>
<dbReference type="Pfam" id="PF01207">
    <property type="entry name" value="Dus"/>
    <property type="match status" value="1"/>
</dbReference>
<dbReference type="GO" id="GO:0000049">
    <property type="term" value="F:tRNA binding"/>
    <property type="evidence" value="ECO:0007669"/>
    <property type="project" value="UniProtKB-KW"/>
</dbReference>
<feature type="active site" description="Proton donor" evidence="13">
    <location>
        <position position="114"/>
    </location>
</feature>
<dbReference type="InterPro" id="IPR001269">
    <property type="entry name" value="DUS_fam"/>
</dbReference>
<keyword evidence="4 12" id="KW-0285">Flavoprotein</keyword>
<evidence type="ECO:0000313" key="16">
    <source>
        <dbReference type="EMBL" id="TWJ32986.1"/>
    </source>
</evidence>
<proteinExistence type="inferred from homology"/>
<dbReference type="Proteomes" id="UP000319449">
    <property type="component" value="Unassembled WGS sequence"/>
</dbReference>
<protein>
    <recommendedName>
        <fullName evidence="12">tRNA-dihydrouridine synthase</fullName>
        <ecNumber evidence="12">1.3.1.-</ecNumber>
    </recommendedName>
</protein>
<dbReference type="NCBIfam" id="TIGR00737">
    <property type="entry name" value="nifR3_yhdG"/>
    <property type="match status" value="1"/>
</dbReference>
<dbReference type="PANTHER" id="PTHR45846">
    <property type="entry name" value="TRNA-DIHYDROURIDINE(47) SYNTHASE [NAD(P)(+)]-LIKE"/>
    <property type="match status" value="1"/>
</dbReference>
<comment type="catalytic activity">
    <reaction evidence="10">
        <text>a 5,6-dihydrouridine in tRNA + NADP(+) = a uridine in tRNA + NADPH + H(+)</text>
        <dbReference type="Rhea" id="RHEA:23624"/>
        <dbReference type="Rhea" id="RHEA-COMP:13339"/>
        <dbReference type="Rhea" id="RHEA-COMP:13887"/>
        <dbReference type="ChEBI" id="CHEBI:15378"/>
        <dbReference type="ChEBI" id="CHEBI:57783"/>
        <dbReference type="ChEBI" id="CHEBI:58349"/>
        <dbReference type="ChEBI" id="CHEBI:65315"/>
        <dbReference type="ChEBI" id="CHEBI:74443"/>
    </reaction>
</comment>
<keyword evidence="14" id="KW-0547">Nucleotide-binding</keyword>
<dbReference type="InterPro" id="IPR004652">
    <property type="entry name" value="DusB-like"/>
</dbReference>
<comment type="caution">
    <text evidence="16">The sequence shown here is derived from an EMBL/GenBank/DDBJ whole genome shotgun (WGS) entry which is preliminary data.</text>
</comment>
<evidence type="ECO:0000256" key="5">
    <source>
        <dbReference type="ARBA" id="ARBA00022643"/>
    </source>
</evidence>
<dbReference type="Gene3D" id="3.20.20.70">
    <property type="entry name" value="Aldolase class I"/>
    <property type="match status" value="1"/>
</dbReference>
<comment type="similarity">
    <text evidence="12">Belongs to the dus family.</text>
</comment>
<evidence type="ECO:0000256" key="11">
    <source>
        <dbReference type="ARBA" id="ARBA00048802"/>
    </source>
</evidence>
<keyword evidence="17" id="KW-1185">Reference proteome</keyword>
<dbReference type="CDD" id="cd02801">
    <property type="entry name" value="DUS_like_FMN"/>
    <property type="match status" value="1"/>
</dbReference>
<organism evidence="16 17">
    <name type="scientific">Geobacter argillaceus</name>
    <dbReference type="NCBI Taxonomy" id="345631"/>
    <lineage>
        <taxon>Bacteria</taxon>
        <taxon>Pseudomonadati</taxon>
        <taxon>Thermodesulfobacteriota</taxon>
        <taxon>Desulfuromonadia</taxon>
        <taxon>Geobacterales</taxon>
        <taxon>Geobacteraceae</taxon>
        <taxon>Geobacter</taxon>
    </lineage>
</organism>
<feature type="binding site" evidence="14">
    <location>
        <begin position="31"/>
        <end position="33"/>
    </location>
    <ligand>
        <name>FMN</name>
        <dbReference type="ChEBI" id="CHEBI:58210"/>
    </ligand>
</feature>
<feature type="binding site" evidence="14">
    <location>
        <position position="183"/>
    </location>
    <ligand>
        <name>FMN</name>
        <dbReference type="ChEBI" id="CHEBI:58210"/>
    </ligand>
</feature>
<feature type="binding site" evidence="14">
    <location>
        <begin position="238"/>
        <end position="239"/>
    </location>
    <ligand>
        <name>FMN</name>
        <dbReference type="ChEBI" id="CHEBI:58210"/>
    </ligand>
</feature>
<evidence type="ECO:0000256" key="12">
    <source>
        <dbReference type="PIRNR" id="PIRNR006621"/>
    </source>
</evidence>
<evidence type="ECO:0000313" key="17">
    <source>
        <dbReference type="Proteomes" id="UP000319449"/>
    </source>
</evidence>
<comment type="cofactor">
    <cofactor evidence="1 12 14">
        <name>FMN</name>
        <dbReference type="ChEBI" id="CHEBI:58210"/>
    </cofactor>
</comment>
<keyword evidence="6 12" id="KW-0819">tRNA processing</keyword>
<evidence type="ECO:0000256" key="13">
    <source>
        <dbReference type="PIRSR" id="PIRSR006621-1"/>
    </source>
</evidence>
<evidence type="ECO:0000256" key="2">
    <source>
        <dbReference type="ARBA" id="ARBA00002790"/>
    </source>
</evidence>
<evidence type="ECO:0000256" key="6">
    <source>
        <dbReference type="ARBA" id="ARBA00022694"/>
    </source>
</evidence>
<keyword evidence="8" id="KW-0694">RNA-binding</keyword>
<dbReference type="InterPro" id="IPR018517">
    <property type="entry name" value="tRNA_hU_synthase_CS"/>
</dbReference>
<comment type="catalytic activity">
    <reaction evidence="11">
        <text>a 5,6-dihydrouridine in tRNA + NAD(+) = a uridine in tRNA + NADH + H(+)</text>
        <dbReference type="Rhea" id="RHEA:54452"/>
        <dbReference type="Rhea" id="RHEA-COMP:13339"/>
        <dbReference type="Rhea" id="RHEA-COMP:13887"/>
        <dbReference type="ChEBI" id="CHEBI:15378"/>
        <dbReference type="ChEBI" id="CHEBI:57540"/>
        <dbReference type="ChEBI" id="CHEBI:57945"/>
        <dbReference type="ChEBI" id="CHEBI:65315"/>
        <dbReference type="ChEBI" id="CHEBI:74443"/>
    </reaction>
</comment>
<dbReference type="PROSITE" id="PS01136">
    <property type="entry name" value="UPF0034"/>
    <property type="match status" value="1"/>
</dbReference>
<dbReference type="PANTHER" id="PTHR45846:SF1">
    <property type="entry name" value="TRNA-DIHYDROURIDINE(47) SYNTHASE [NAD(P)(+)]-LIKE"/>
    <property type="match status" value="1"/>
</dbReference>
<dbReference type="SUPFAM" id="SSF51395">
    <property type="entry name" value="FMN-linked oxidoreductases"/>
    <property type="match status" value="1"/>
</dbReference>
<dbReference type="InterPro" id="IPR013785">
    <property type="entry name" value="Aldolase_TIM"/>
</dbReference>
<dbReference type="AlphaFoldDB" id="A0A562WT37"/>
<feature type="binding site" evidence="14">
    <location>
        <position position="85"/>
    </location>
    <ligand>
        <name>FMN</name>
        <dbReference type="ChEBI" id="CHEBI:58210"/>
    </ligand>
</feature>
<dbReference type="InterPro" id="IPR035587">
    <property type="entry name" value="DUS-like_FMN-bd"/>
</dbReference>
<dbReference type="PIRSF" id="PIRSF006621">
    <property type="entry name" value="Dus"/>
    <property type="match status" value="1"/>
</dbReference>
<feature type="binding site" evidence="14">
    <location>
        <position position="153"/>
    </location>
    <ligand>
        <name>FMN</name>
        <dbReference type="ChEBI" id="CHEBI:58210"/>
    </ligand>
</feature>
<comment type="function">
    <text evidence="2 12">Catalyzes the synthesis of 5,6-dihydrouridine (D), a modified base found in the D-loop of most tRNAs, via the reduction of the C5-C6 double bond in target uridines.</text>
</comment>
<keyword evidence="7" id="KW-0521">NADP</keyword>
<evidence type="ECO:0000256" key="10">
    <source>
        <dbReference type="ARBA" id="ARBA00048205"/>
    </source>
</evidence>
<evidence type="ECO:0000256" key="3">
    <source>
        <dbReference type="ARBA" id="ARBA00022555"/>
    </source>
</evidence>
<feature type="domain" description="DUS-like FMN-binding" evidence="15">
    <location>
        <begin position="28"/>
        <end position="326"/>
    </location>
</feature>
<reference evidence="16 17" key="1">
    <citation type="submission" date="2019-07" db="EMBL/GenBank/DDBJ databases">
        <title>Genomic Encyclopedia of Archaeal and Bacterial Type Strains, Phase II (KMG-II): from individual species to whole genera.</title>
        <authorList>
            <person name="Goeker M."/>
        </authorList>
    </citation>
    <scope>NUCLEOTIDE SEQUENCE [LARGE SCALE GENOMIC DNA]</scope>
    <source>
        <strain evidence="16 17">ATCC BAA-1139</strain>
    </source>
</reference>
<dbReference type="EMBL" id="VLLN01000002">
    <property type="protein sequence ID" value="TWJ32986.1"/>
    <property type="molecule type" value="Genomic_DNA"/>
</dbReference>
<dbReference type="GO" id="GO:0017150">
    <property type="term" value="F:tRNA dihydrouridine synthase activity"/>
    <property type="evidence" value="ECO:0007669"/>
    <property type="project" value="InterPro"/>
</dbReference>
<evidence type="ECO:0000256" key="8">
    <source>
        <dbReference type="ARBA" id="ARBA00022884"/>
    </source>
</evidence>